<dbReference type="AlphaFoldDB" id="A0A0K2T345"/>
<evidence type="ECO:0000313" key="1">
    <source>
        <dbReference type="EMBL" id="CDW20494.1"/>
    </source>
</evidence>
<accession>A0A0K2T345</accession>
<dbReference type="EMBL" id="HACA01003133">
    <property type="protein sequence ID" value="CDW20494.1"/>
    <property type="molecule type" value="Transcribed_RNA"/>
</dbReference>
<proteinExistence type="predicted"/>
<organism evidence="1">
    <name type="scientific">Lepeophtheirus salmonis</name>
    <name type="common">Salmon louse</name>
    <name type="synonym">Caligus salmonis</name>
    <dbReference type="NCBI Taxonomy" id="72036"/>
    <lineage>
        <taxon>Eukaryota</taxon>
        <taxon>Metazoa</taxon>
        <taxon>Ecdysozoa</taxon>
        <taxon>Arthropoda</taxon>
        <taxon>Crustacea</taxon>
        <taxon>Multicrustacea</taxon>
        <taxon>Hexanauplia</taxon>
        <taxon>Copepoda</taxon>
        <taxon>Siphonostomatoida</taxon>
        <taxon>Caligidae</taxon>
        <taxon>Lepeophtheirus</taxon>
    </lineage>
</organism>
<name>A0A0K2T345_LEPSM</name>
<sequence>MMNRDTMHIDITDMIKSMSLFFQDAPYDASPSSMNMIASPTAAKNLVVRANA</sequence>
<reference evidence="1" key="1">
    <citation type="submission" date="2014-05" db="EMBL/GenBank/DDBJ databases">
        <authorList>
            <person name="Chronopoulou M."/>
        </authorList>
    </citation>
    <scope>NUCLEOTIDE SEQUENCE</scope>
    <source>
        <tissue evidence="1">Whole organism</tissue>
    </source>
</reference>
<protein>
    <submittedName>
        <fullName evidence="1">Uncharacterized protein</fullName>
    </submittedName>
</protein>